<dbReference type="InterPro" id="IPR024478">
    <property type="entry name" value="HlyB_4HB_MCP"/>
</dbReference>
<dbReference type="PANTHER" id="PTHR32089:SF112">
    <property type="entry name" value="LYSOZYME-LIKE PROTEIN-RELATED"/>
    <property type="match status" value="1"/>
</dbReference>
<dbReference type="GO" id="GO:0006935">
    <property type="term" value="P:chemotaxis"/>
    <property type="evidence" value="ECO:0007669"/>
    <property type="project" value="InterPro"/>
</dbReference>
<dbReference type="SMART" id="SM00304">
    <property type="entry name" value="HAMP"/>
    <property type="match status" value="2"/>
</dbReference>
<dbReference type="InterPro" id="IPR004089">
    <property type="entry name" value="MCPsignal_dom"/>
</dbReference>
<gene>
    <name evidence="8" type="ORF">DWG20_04190</name>
</gene>
<dbReference type="PROSITE" id="PS50111">
    <property type="entry name" value="CHEMOTAXIS_TRANSDUC_2"/>
    <property type="match status" value="1"/>
</dbReference>
<dbReference type="GO" id="GO:0004888">
    <property type="term" value="F:transmembrane signaling receptor activity"/>
    <property type="evidence" value="ECO:0007669"/>
    <property type="project" value="InterPro"/>
</dbReference>
<accession>A0A345Y438</accession>
<dbReference type="Gene3D" id="1.10.287.950">
    <property type="entry name" value="Methyl-accepting chemotaxis protein"/>
    <property type="match status" value="1"/>
</dbReference>
<evidence type="ECO:0000259" key="7">
    <source>
        <dbReference type="PROSITE" id="PS50885"/>
    </source>
</evidence>
<feature type="compositionally biased region" description="Basic and acidic residues" evidence="4">
    <location>
        <begin position="296"/>
        <end position="306"/>
    </location>
</feature>
<evidence type="ECO:0000256" key="1">
    <source>
        <dbReference type="ARBA" id="ARBA00023224"/>
    </source>
</evidence>
<feature type="region of interest" description="Disordered" evidence="4">
    <location>
        <begin position="285"/>
        <end position="311"/>
    </location>
</feature>
<dbReference type="Pfam" id="PF12729">
    <property type="entry name" value="4HB_MCP_1"/>
    <property type="match status" value="1"/>
</dbReference>
<keyword evidence="5" id="KW-0472">Membrane</keyword>
<keyword evidence="5" id="KW-1133">Transmembrane helix</keyword>
<comment type="similarity">
    <text evidence="2">Belongs to the methyl-accepting chemotaxis (MCP) protein family.</text>
</comment>
<evidence type="ECO:0000256" key="4">
    <source>
        <dbReference type="SAM" id="MobiDB-lite"/>
    </source>
</evidence>
<dbReference type="SMART" id="SM00283">
    <property type="entry name" value="MA"/>
    <property type="match status" value="1"/>
</dbReference>
<dbReference type="AlphaFoldDB" id="A0A345Y438"/>
<evidence type="ECO:0000313" key="8">
    <source>
        <dbReference type="EMBL" id="AXK38690.1"/>
    </source>
</evidence>
<dbReference type="OrthoDB" id="8558481at2"/>
<keyword evidence="5" id="KW-0812">Transmembrane</keyword>
<feature type="transmembrane region" description="Helical" evidence="5">
    <location>
        <begin position="202"/>
        <end position="221"/>
    </location>
</feature>
<name>A0A345Y438_9NEIS</name>
<dbReference type="InterPro" id="IPR003660">
    <property type="entry name" value="HAMP_dom"/>
</dbReference>
<dbReference type="PRINTS" id="PR00260">
    <property type="entry name" value="CHEMTRNSDUCR"/>
</dbReference>
<feature type="domain" description="HAMP" evidence="7">
    <location>
        <begin position="223"/>
        <end position="275"/>
    </location>
</feature>
<dbReference type="InterPro" id="IPR004090">
    <property type="entry name" value="Chemotax_Me-accpt_rcpt"/>
</dbReference>
<evidence type="ECO:0000256" key="3">
    <source>
        <dbReference type="PROSITE-ProRule" id="PRU00284"/>
    </source>
</evidence>
<evidence type="ECO:0000259" key="6">
    <source>
        <dbReference type="PROSITE" id="PS50111"/>
    </source>
</evidence>
<feature type="domain" description="Methyl-accepting transducer" evidence="6">
    <location>
        <begin position="280"/>
        <end position="530"/>
    </location>
</feature>
<organism evidence="8 9">
    <name type="scientific">Crenobacter cavernae</name>
    <dbReference type="NCBI Taxonomy" id="2290923"/>
    <lineage>
        <taxon>Bacteria</taxon>
        <taxon>Pseudomonadati</taxon>
        <taxon>Pseudomonadota</taxon>
        <taxon>Betaproteobacteria</taxon>
        <taxon>Neisseriales</taxon>
        <taxon>Neisseriaceae</taxon>
        <taxon>Crenobacter</taxon>
    </lineage>
</organism>
<reference evidence="8 9" key="1">
    <citation type="submission" date="2018-07" db="EMBL/GenBank/DDBJ databases">
        <title>Crenobacter cavernae sp. nov., isolated from a karst cave.</title>
        <authorList>
            <person name="Zhu H."/>
        </authorList>
    </citation>
    <scope>NUCLEOTIDE SEQUENCE [LARGE SCALE GENOMIC DNA]</scope>
    <source>
        <strain evidence="8 9">K1W11S-77</strain>
    </source>
</reference>
<dbReference type="PROSITE" id="PS50885">
    <property type="entry name" value="HAMP"/>
    <property type="match status" value="1"/>
</dbReference>
<dbReference type="KEGG" id="ccah:DWG20_04190"/>
<dbReference type="Proteomes" id="UP000254537">
    <property type="component" value="Chromosome"/>
</dbReference>
<dbReference type="SUPFAM" id="SSF58104">
    <property type="entry name" value="Methyl-accepting chemotaxis protein (MCP) signaling domain"/>
    <property type="match status" value="1"/>
</dbReference>
<dbReference type="PANTHER" id="PTHR32089">
    <property type="entry name" value="METHYL-ACCEPTING CHEMOTAXIS PROTEIN MCPB"/>
    <property type="match status" value="1"/>
</dbReference>
<dbReference type="Gene3D" id="6.10.340.10">
    <property type="match status" value="1"/>
</dbReference>
<sequence length="553" mass="58940">MEDGQIMGVSQRLKIGTRLALAFGVLLAFMVVIAGGAWRGLASVDQTVYSITKVSSPNMRRVAQMQTASLISFRSAGDYNFAPNEAEKAKLRELIGVNQKVVQDNLAELKTVIGGAEGSDKERAKLAELEQHLQAFGAQQAAIIEANARGDVDKARADVSFVLSPTNYKVLGALRELMEIEFAINDELSAQANAAMSQANTLNLVVSALAVLIGGLLAWLITRSIVAPLTRAVSVADAVADGRLDVAIEVDRADEVGQLQASLRRMVDSLTSTVRTVREGVGESRSMVESLAGASEEVHDASRHQSEAASASAAAVEELTVSISTVADSADELRGRSSANLEMSRNGSRSVAQLETEMHQMQQVIQNLASSVQDFVSSTQAITNMTREVRDIADQTNLLALNAAIEAARAGEQGRGFAVVADEVRKLAEKSATSASEIDSVNRQLGDKSAALDAVVRQGLSSLEASRGCVGQVAELFRTSDVSVERSNADVDGIAASVVEQKAASIEIARNMEQMAQMSEETSAAMQTISANSRRIAEVSARLEESVRFFRLR</sequence>
<dbReference type="GO" id="GO:0007165">
    <property type="term" value="P:signal transduction"/>
    <property type="evidence" value="ECO:0007669"/>
    <property type="project" value="UniProtKB-KW"/>
</dbReference>
<dbReference type="CDD" id="cd06225">
    <property type="entry name" value="HAMP"/>
    <property type="match status" value="1"/>
</dbReference>
<dbReference type="EMBL" id="CP031337">
    <property type="protein sequence ID" value="AXK38690.1"/>
    <property type="molecule type" value="Genomic_DNA"/>
</dbReference>
<dbReference type="Pfam" id="PF00015">
    <property type="entry name" value="MCPsignal"/>
    <property type="match status" value="1"/>
</dbReference>
<proteinExistence type="inferred from homology"/>
<keyword evidence="1 3" id="KW-0807">Transducer</keyword>
<evidence type="ECO:0000256" key="2">
    <source>
        <dbReference type="ARBA" id="ARBA00029447"/>
    </source>
</evidence>
<evidence type="ECO:0000313" key="9">
    <source>
        <dbReference type="Proteomes" id="UP000254537"/>
    </source>
</evidence>
<protein>
    <submittedName>
        <fullName evidence="8">Methyl-accepting chemotaxis protein</fullName>
    </submittedName>
</protein>
<evidence type="ECO:0000256" key="5">
    <source>
        <dbReference type="SAM" id="Phobius"/>
    </source>
</evidence>
<dbReference type="Pfam" id="PF00672">
    <property type="entry name" value="HAMP"/>
    <property type="match status" value="1"/>
</dbReference>
<dbReference type="GO" id="GO:0016020">
    <property type="term" value="C:membrane"/>
    <property type="evidence" value="ECO:0007669"/>
    <property type="project" value="InterPro"/>
</dbReference>
<feature type="transmembrane region" description="Helical" evidence="5">
    <location>
        <begin position="20"/>
        <end position="41"/>
    </location>
</feature>